<feature type="non-terminal residue" evidence="1">
    <location>
        <position position="1"/>
    </location>
</feature>
<accession>A0A7V4EFL1</accession>
<proteinExistence type="predicted"/>
<evidence type="ECO:0000313" key="1">
    <source>
        <dbReference type="EMBL" id="HGN84664.1"/>
    </source>
</evidence>
<organism evidence="1">
    <name type="scientific">Thermus tengchongensis</name>
    <dbReference type="NCBI Taxonomy" id="1214928"/>
    <lineage>
        <taxon>Bacteria</taxon>
        <taxon>Thermotogati</taxon>
        <taxon>Deinococcota</taxon>
        <taxon>Deinococci</taxon>
        <taxon>Thermales</taxon>
        <taxon>Thermaceae</taxon>
        <taxon>Thermus</taxon>
    </lineage>
</organism>
<name>A0A7V4EFL1_9DEIN</name>
<sequence>VDLPPSRTEVLENGPGLLAQALGEALGVPYRISGEAVLGADLTLRLGAEAPFL</sequence>
<protein>
    <submittedName>
        <fullName evidence="1">LytR family transcriptional regulator</fullName>
    </submittedName>
</protein>
<reference evidence="1" key="1">
    <citation type="journal article" date="2020" name="mSystems">
        <title>Genome- and Community-Level Interaction Insights into Carbon Utilization and Element Cycling Functions of Hydrothermarchaeota in Hydrothermal Sediment.</title>
        <authorList>
            <person name="Zhou Z."/>
            <person name="Liu Y."/>
            <person name="Xu W."/>
            <person name="Pan J."/>
            <person name="Luo Z.H."/>
            <person name="Li M."/>
        </authorList>
    </citation>
    <scope>NUCLEOTIDE SEQUENCE [LARGE SCALE GENOMIC DNA]</scope>
    <source>
        <strain evidence="1">SpSt-611</strain>
    </source>
</reference>
<comment type="caution">
    <text evidence="1">The sequence shown here is derived from an EMBL/GenBank/DDBJ whole genome shotgun (WGS) entry which is preliminary data.</text>
</comment>
<dbReference type="EMBL" id="DTAB01000032">
    <property type="protein sequence ID" value="HGN84664.1"/>
    <property type="molecule type" value="Genomic_DNA"/>
</dbReference>
<gene>
    <name evidence="1" type="ORF">ENT80_00535</name>
</gene>
<dbReference type="AlphaFoldDB" id="A0A7V4EFL1"/>